<evidence type="ECO:0000256" key="11">
    <source>
        <dbReference type="ARBA" id="ARBA00022989"/>
    </source>
</evidence>
<dbReference type="PROSITE" id="PS50109">
    <property type="entry name" value="HIS_KIN"/>
    <property type="match status" value="1"/>
</dbReference>
<keyword evidence="13 14" id="KW-0472">Membrane</keyword>
<evidence type="ECO:0000256" key="14">
    <source>
        <dbReference type="SAM" id="Phobius"/>
    </source>
</evidence>
<name>A0ABS2NQ45_9FIRM</name>
<keyword evidence="12" id="KW-0902">Two-component regulatory system</keyword>
<keyword evidence="5" id="KW-0597">Phosphoprotein</keyword>
<evidence type="ECO:0000256" key="8">
    <source>
        <dbReference type="ARBA" id="ARBA00022741"/>
    </source>
</evidence>
<dbReference type="Gene3D" id="3.30.565.10">
    <property type="entry name" value="Histidine kinase-like ATPase, C-terminal domain"/>
    <property type="match status" value="1"/>
</dbReference>
<keyword evidence="10" id="KW-0067">ATP-binding</keyword>
<sequence length="455" mass="51577">MANRGGIGRNLLLSYFILLFSIIMITGLSFNLLSHRYLINETRQQMIEEGKIIAKRLNNQSSLKAENIKGGLVTRRELRLMTTNLETKVIILNNEKRVVYTNIETNELKRYQKIINGVNGDRDYVTARVPIKNNRGNVEGNLLLIAKTKDIKALNGLVRRAQILSLLLAAVIAIIMSFIFEKKLTKPLEKLTEYIRNFNINKSKPVKLKTGDELQELAEGFNELAENLKAYDEKQMRFLQNSSHELKTPLMSIQGYAEAIKDGVVEGEEVVKSLDIIIEESKRLKKTVDEVIHLTRLENPDDLFNRKPVDFGDLIHQTVEKIKPLAIEKNISINIYGEYPTIVVDGDEMLRAIINILGNALRFAKSKIHVEGVIQEEDFRLIIEDDGPGFKEGEEKIVFERFYKGDQSGTGIGLAMVKAIVEGHGGIVKAKNILPHGACFIIQLPIKKNIFYPQR</sequence>
<dbReference type="InterPro" id="IPR036890">
    <property type="entry name" value="HATPase_C_sf"/>
</dbReference>
<reference evidence="17 18" key="1">
    <citation type="submission" date="2021-01" db="EMBL/GenBank/DDBJ databases">
        <title>Genomic Encyclopedia of Type Strains, Phase IV (KMG-IV): sequencing the most valuable type-strain genomes for metagenomic binning, comparative biology and taxonomic classification.</title>
        <authorList>
            <person name="Goeker M."/>
        </authorList>
    </citation>
    <scope>NUCLEOTIDE SEQUENCE [LARGE SCALE GENOMIC DNA]</scope>
    <source>
        <strain evidence="17 18">DSM 25890</strain>
    </source>
</reference>
<dbReference type="InterPro" id="IPR004358">
    <property type="entry name" value="Sig_transdc_His_kin-like_C"/>
</dbReference>
<evidence type="ECO:0000313" key="18">
    <source>
        <dbReference type="Proteomes" id="UP001314796"/>
    </source>
</evidence>
<evidence type="ECO:0000256" key="6">
    <source>
        <dbReference type="ARBA" id="ARBA00022679"/>
    </source>
</evidence>
<evidence type="ECO:0000256" key="12">
    <source>
        <dbReference type="ARBA" id="ARBA00023012"/>
    </source>
</evidence>
<dbReference type="InterPro" id="IPR050398">
    <property type="entry name" value="HssS/ArlS-like"/>
</dbReference>
<protein>
    <recommendedName>
        <fullName evidence="3">histidine kinase</fullName>
        <ecNumber evidence="3">2.7.13.3</ecNumber>
    </recommendedName>
</protein>
<dbReference type="Gene3D" id="1.10.287.130">
    <property type="match status" value="1"/>
</dbReference>
<keyword evidence="6" id="KW-0808">Transferase</keyword>
<dbReference type="PANTHER" id="PTHR45528:SF1">
    <property type="entry name" value="SENSOR HISTIDINE KINASE CPXA"/>
    <property type="match status" value="1"/>
</dbReference>
<evidence type="ECO:0000313" key="17">
    <source>
        <dbReference type="EMBL" id="MBM7615061.1"/>
    </source>
</evidence>
<dbReference type="SMART" id="SM00387">
    <property type="entry name" value="HATPase_c"/>
    <property type="match status" value="1"/>
</dbReference>
<evidence type="ECO:0000256" key="3">
    <source>
        <dbReference type="ARBA" id="ARBA00012438"/>
    </source>
</evidence>
<dbReference type="InterPro" id="IPR003661">
    <property type="entry name" value="HisK_dim/P_dom"/>
</dbReference>
<dbReference type="InterPro" id="IPR003660">
    <property type="entry name" value="HAMP_dom"/>
</dbReference>
<gene>
    <name evidence="17" type="ORF">JOC73_001623</name>
</gene>
<dbReference type="Pfam" id="PF02518">
    <property type="entry name" value="HATPase_c"/>
    <property type="match status" value="1"/>
</dbReference>
<dbReference type="SUPFAM" id="SSF55874">
    <property type="entry name" value="ATPase domain of HSP90 chaperone/DNA topoisomerase II/histidine kinase"/>
    <property type="match status" value="1"/>
</dbReference>
<dbReference type="CDD" id="cd00082">
    <property type="entry name" value="HisKA"/>
    <property type="match status" value="1"/>
</dbReference>
<dbReference type="Proteomes" id="UP001314796">
    <property type="component" value="Unassembled WGS sequence"/>
</dbReference>
<dbReference type="SUPFAM" id="SSF47384">
    <property type="entry name" value="Homodimeric domain of signal transducing histidine kinase"/>
    <property type="match status" value="1"/>
</dbReference>
<keyword evidence="11 14" id="KW-1133">Transmembrane helix</keyword>
<keyword evidence="8" id="KW-0547">Nucleotide-binding</keyword>
<dbReference type="EMBL" id="JAFBEE010000009">
    <property type="protein sequence ID" value="MBM7615061.1"/>
    <property type="molecule type" value="Genomic_DNA"/>
</dbReference>
<dbReference type="GO" id="GO:0016301">
    <property type="term" value="F:kinase activity"/>
    <property type="evidence" value="ECO:0007669"/>
    <property type="project" value="UniProtKB-KW"/>
</dbReference>
<feature type="domain" description="Histidine kinase" evidence="15">
    <location>
        <begin position="241"/>
        <end position="448"/>
    </location>
</feature>
<dbReference type="InterPro" id="IPR003594">
    <property type="entry name" value="HATPase_dom"/>
</dbReference>
<dbReference type="Pfam" id="PF00512">
    <property type="entry name" value="HisKA"/>
    <property type="match status" value="1"/>
</dbReference>
<dbReference type="Pfam" id="PF00672">
    <property type="entry name" value="HAMP"/>
    <property type="match status" value="1"/>
</dbReference>
<proteinExistence type="predicted"/>
<keyword evidence="4" id="KW-1003">Cell membrane</keyword>
<comment type="caution">
    <text evidence="17">The sequence shown here is derived from an EMBL/GenBank/DDBJ whole genome shotgun (WGS) entry which is preliminary data.</text>
</comment>
<dbReference type="PANTHER" id="PTHR45528">
    <property type="entry name" value="SENSOR HISTIDINE KINASE CPXA"/>
    <property type="match status" value="1"/>
</dbReference>
<comment type="subcellular location">
    <subcellularLocation>
        <location evidence="2">Cell membrane</location>
        <topology evidence="2">Multi-pass membrane protein</topology>
    </subcellularLocation>
</comment>
<evidence type="ECO:0000256" key="9">
    <source>
        <dbReference type="ARBA" id="ARBA00022777"/>
    </source>
</evidence>
<dbReference type="SMART" id="SM00304">
    <property type="entry name" value="HAMP"/>
    <property type="match status" value="1"/>
</dbReference>
<feature type="transmembrane region" description="Helical" evidence="14">
    <location>
        <begin position="12"/>
        <end position="33"/>
    </location>
</feature>
<accession>A0ABS2NQ45</accession>
<feature type="transmembrane region" description="Helical" evidence="14">
    <location>
        <begin position="161"/>
        <end position="180"/>
    </location>
</feature>
<dbReference type="PRINTS" id="PR00344">
    <property type="entry name" value="BCTRLSENSOR"/>
</dbReference>
<evidence type="ECO:0000259" key="16">
    <source>
        <dbReference type="PROSITE" id="PS50885"/>
    </source>
</evidence>
<dbReference type="CDD" id="cd06225">
    <property type="entry name" value="HAMP"/>
    <property type="match status" value="1"/>
</dbReference>
<evidence type="ECO:0000256" key="2">
    <source>
        <dbReference type="ARBA" id="ARBA00004651"/>
    </source>
</evidence>
<keyword evidence="9 17" id="KW-0418">Kinase</keyword>
<evidence type="ECO:0000256" key="4">
    <source>
        <dbReference type="ARBA" id="ARBA00022475"/>
    </source>
</evidence>
<dbReference type="PROSITE" id="PS50885">
    <property type="entry name" value="HAMP"/>
    <property type="match status" value="1"/>
</dbReference>
<evidence type="ECO:0000256" key="5">
    <source>
        <dbReference type="ARBA" id="ARBA00022553"/>
    </source>
</evidence>
<dbReference type="SMART" id="SM00388">
    <property type="entry name" value="HisKA"/>
    <property type="match status" value="1"/>
</dbReference>
<organism evidence="17 18">
    <name type="scientific">Alkaliphilus hydrothermalis</name>
    <dbReference type="NCBI Taxonomy" id="1482730"/>
    <lineage>
        <taxon>Bacteria</taxon>
        <taxon>Bacillati</taxon>
        <taxon>Bacillota</taxon>
        <taxon>Clostridia</taxon>
        <taxon>Peptostreptococcales</taxon>
        <taxon>Natronincolaceae</taxon>
        <taxon>Alkaliphilus</taxon>
    </lineage>
</organism>
<keyword evidence="7 14" id="KW-0812">Transmembrane</keyword>
<comment type="catalytic activity">
    <reaction evidence="1">
        <text>ATP + protein L-histidine = ADP + protein N-phospho-L-histidine.</text>
        <dbReference type="EC" id="2.7.13.3"/>
    </reaction>
</comment>
<keyword evidence="18" id="KW-1185">Reference proteome</keyword>
<evidence type="ECO:0000256" key="7">
    <source>
        <dbReference type="ARBA" id="ARBA00022692"/>
    </source>
</evidence>
<dbReference type="EC" id="2.7.13.3" evidence="3"/>
<evidence type="ECO:0000256" key="1">
    <source>
        <dbReference type="ARBA" id="ARBA00000085"/>
    </source>
</evidence>
<dbReference type="InterPro" id="IPR005467">
    <property type="entry name" value="His_kinase_dom"/>
</dbReference>
<dbReference type="InterPro" id="IPR036097">
    <property type="entry name" value="HisK_dim/P_sf"/>
</dbReference>
<dbReference type="Gene3D" id="6.10.340.10">
    <property type="match status" value="1"/>
</dbReference>
<evidence type="ECO:0000259" key="15">
    <source>
        <dbReference type="PROSITE" id="PS50109"/>
    </source>
</evidence>
<evidence type="ECO:0000256" key="10">
    <source>
        <dbReference type="ARBA" id="ARBA00022840"/>
    </source>
</evidence>
<evidence type="ECO:0000256" key="13">
    <source>
        <dbReference type="ARBA" id="ARBA00023136"/>
    </source>
</evidence>
<dbReference type="RefSeq" id="WP_204401860.1">
    <property type="nucleotide sequence ID" value="NZ_JAFBEE010000009.1"/>
</dbReference>
<feature type="domain" description="HAMP" evidence="16">
    <location>
        <begin position="182"/>
        <end position="233"/>
    </location>
</feature>